<keyword evidence="2" id="KW-1185">Reference proteome</keyword>
<gene>
    <name evidence="1" type="ORF">GCM10022224_101140</name>
</gene>
<dbReference type="InterPro" id="IPR009467">
    <property type="entry name" value="Glycolipid-bd_prot_put"/>
</dbReference>
<comment type="caution">
    <text evidence="1">The sequence shown here is derived from an EMBL/GenBank/DDBJ whole genome shotgun (WGS) entry which is preliminary data.</text>
</comment>
<accession>A0ABP7EGU9</accession>
<evidence type="ECO:0000313" key="2">
    <source>
        <dbReference type="Proteomes" id="UP001500902"/>
    </source>
</evidence>
<dbReference type="RefSeq" id="WP_344896828.1">
    <property type="nucleotide sequence ID" value="NZ_BAAAZP010000238.1"/>
</dbReference>
<dbReference type="EMBL" id="BAAAZP010000238">
    <property type="protein sequence ID" value="GAA3719076.1"/>
    <property type="molecule type" value="Genomic_DNA"/>
</dbReference>
<dbReference type="SUPFAM" id="SSF159275">
    <property type="entry name" value="PA1994-like"/>
    <property type="match status" value="1"/>
</dbReference>
<dbReference type="Proteomes" id="UP001500902">
    <property type="component" value="Unassembled WGS sequence"/>
</dbReference>
<reference evidence="2" key="1">
    <citation type="journal article" date="2019" name="Int. J. Syst. Evol. Microbiol.">
        <title>The Global Catalogue of Microorganisms (GCM) 10K type strain sequencing project: providing services to taxonomists for standard genome sequencing and annotation.</title>
        <authorList>
            <consortium name="The Broad Institute Genomics Platform"/>
            <consortium name="The Broad Institute Genome Sequencing Center for Infectious Disease"/>
            <person name="Wu L."/>
            <person name="Ma J."/>
        </authorList>
    </citation>
    <scope>NUCLEOTIDE SEQUENCE [LARGE SCALE GENOMIC DNA]</scope>
    <source>
        <strain evidence="2">JCM 16904</strain>
    </source>
</reference>
<name>A0ABP7EGU9_9ACTN</name>
<protein>
    <submittedName>
        <fullName evidence="1">Glycolipid-binding domain-containing protein</fullName>
    </submittedName>
</protein>
<evidence type="ECO:0000313" key="1">
    <source>
        <dbReference type="EMBL" id="GAA3719076.1"/>
    </source>
</evidence>
<sequence length="193" mass="21483">MGFVSLPEGAAWRHLDARVGFEVTYFLAQEDGYRVEGCTTAVEDRLSWIVEYAIDVDAAWRTRRARVTSRSASGRRRTLIEADGDGHWWIDGAHAPDLDGCLDVDLESSAMTNTFPVHRLGLAVGADADAPAAFVRALDLGVERIDQHYTRVPGESGRLEYDYSSPVFDFHCRLVFDESGLVMDYPGLAARER</sequence>
<organism evidence="1 2">
    <name type="scientific">Nonomuraea antimicrobica</name>
    <dbReference type="NCBI Taxonomy" id="561173"/>
    <lineage>
        <taxon>Bacteria</taxon>
        <taxon>Bacillati</taxon>
        <taxon>Actinomycetota</taxon>
        <taxon>Actinomycetes</taxon>
        <taxon>Streptosporangiales</taxon>
        <taxon>Streptosporangiaceae</taxon>
        <taxon>Nonomuraea</taxon>
    </lineage>
</organism>
<proteinExistence type="predicted"/>
<dbReference type="Pfam" id="PF06475">
    <property type="entry name" value="Glycolipid_bind"/>
    <property type="match status" value="1"/>
</dbReference>